<organism evidence="10 11">
    <name type="scientific">Anser cygnoides</name>
    <name type="common">Swan goose</name>
    <dbReference type="NCBI Taxonomy" id="8845"/>
    <lineage>
        <taxon>Eukaryota</taxon>
        <taxon>Metazoa</taxon>
        <taxon>Chordata</taxon>
        <taxon>Craniata</taxon>
        <taxon>Vertebrata</taxon>
        <taxon>Euteleostomi</taxon>
        <taxon>Archelosauria</taxon>
        <taxon>Archosauria</taxon>
        <taxon>Dinosauria</taxon>
        <taxon>Saurischia</taxon>
        <taxon>Theropoda</taxon>
        <taxon>Coelurosauria</taxon>
        <taxon>Aves</taxon>
        <taxon>Neognathae</taxon>
        <taxon>Galloanserae</taxon>
        <taxon>Anseriformes</taxon>
        <taxon>Anatidae</taxon>
        <taxon>Anserinae</taxon>
        <taxon>Anser</taxon>
    </lineage>
</organism>
<dbReference type="GO" id="GO:0016020">
    <property type="term" value="C:membrane"/>
    <property type="evidence" value="ECO:0007669"/>
    <property type="project" value="UniProtKB-SubCell"/>
</dbReference>
<evidence type="ECO:0000256" key="2">
    <source>
        <dbReference type="ARBA" id="ARBA00020455"/>
    </source>
</evidence>
<dbReference type="CDD" id="cd10830">
    <property type="entry name" value="PDZ_MPP1-like"/>
    <property type="match status" value="1"/>
</dbReference>
<protein>
    <recommendedName>
        <fullName evidence="2">55 kDa erythrocyte membrane protein</fullName>
    </recommendedName>
    <alternativeName>
        <fullName evidence="5">Membrane protein, palmitoylated 1</fullName>
    </alternativeName>
</protein>
<feature type="compositionally biased region" description="Basic residues" evidence="7">
    <location>
        <begin position="451"/>
        <end position="462"/>
    </location>
</feature>
<dbReference type="Gene3D" id="2.30.42.10">
    <property type="match status" value="1"/>
</dbReference>
<dbReference type="SMART" id="SM00326">
    <property type="entry name" value="SH3"/>
    <property type="match status" value="1"/>
</dbReference>
<dbReference type="Gene3D" id="2.30.30.40">
    <property type="entry name" value="SH3 Domains"/>
    <property type="match status" value="1"/>
</dbReference>
<feature type="region of interest" description="Disordered" evidence="7">
    <location>
        <begin position="1"/>
        <end position="20"/>
    </location>
</feature>
<sequence length="474" mass="51867">MTEDIYTNGSATLGSPSHSNGREVRKIRLVQFEKVTEEPMGITLKLNDKQSCMVARIFHGGMIHRQGSLHVGDEIIEINGQSVSNHSVDQLQKMLKETQGMVSIKVIPNQQSRLPALQMFMRAQFDYDPKKDSLIPCKEAGLKFQTGDVIQIINKDDSNWWQGRVEGSGTESAGLIPSPELQEWRVASTTQSSQSEAPSCSPFGKKKKCKDKYLAKHSSIFDQLDVVSYEEVVRLPAFKRKTLVLIGRPCPSRPPQHGGCTCWGPWGAGAERGLGQRCPSTLVSSGERFLCLQQSPSRLTSACGLPPALQRWGGVDSGEFLALKYRSGLCSCTKVSAPMPGVQLVELTDLAAHSPACRHPSCPQLGLEARAPNAGRASSRLENTTDLLRKRVLGVLAPSLRRGAAEGPWLLTSPAPASIPPSPQEPAEWVVATSRTLCSATTPRSSCTQRHTLRGPRRRTRWTGRTTTSSPLRR</sequence>
<feature type="domain" description="PDZ" evidence="9">
    <location>
        <begin position="29"/>
        <end position="110"/>
    </location>
</feature>
<dbReference type="PANTHER" id="PTHR23122">
    <property type="entry name" value="MEMBRANE-ASSOCIATED GUANYLATE KINASE MAGUK"/>
    <property type="match status" value="1"/>
</dbReference>
<dbReference type="SUPFAM" id="SSF50044">
    <property type="entry name" value="SH3-domain"/>
    <property type="match status" value="1"/>
</dbReference>
<proteinExistence type="predicted"/>
<reference evidence="10" key="1">
    <citation type="submission" date="2025-08" db="UniProtKB">
        <authorList>
            <consortium name="Ensembl"/>
        </authorList>
    </citation>
    <scope>IDENTIFICATION</scope>
</reference>
<evidence type="ECO:0000256" key="5">
    <source>
        <dbReference type="ARBA" id="ARBA00031599"/>
    </source>
</evidence>
<evidence type="ECO:0000313" key="11">
    <source>
        <dbReference type="Proteomes" id="UP000694521"/>
    </source>
</evidence>
<dbReference type="FunFam" id="2.30.42.10:FF:000016">
    <property type="entry name" value="peripheral plasma membrane protein CASK isoform X2"/>
    <property type="match status" value="1"/>
</dbReference>
<evidence type="ECO:0000259" key="9">
    <source>
        <dbReference type="PROSITE" id="PS50106"/>
    </source>
</evidence>
<dbReference type="Proteomes" id="UP000694521">
    <property type="component" value="Unplaced"/>
</dbReference>
<dbReference type="GO" id="GO:0071944">
    <property type="term" value="C:cell periphery"/>
    <property type="evidence" value="ECO:0007669"/>
    <property type="project" value="UniProtKB-ARBA"/>
</dbReference>
<comment type="subcellular location">
    <subcellularLocation>
        <location evidence="1">Membrane</location>
    </subcellularLocation>
</comment>
<dbReference type="Ensembl" id="ENSACDT00005002373.1">
    <property type="protein sequence ID" value="ENSACDP00005002027.1"/>
    <property type="gene ID" value="ENSACDG00005001407.1"/>
</dbReference>
<feature type="domain" description="SH3" evidence="8">
    <location>
        <begin position="116"/>
        <end position="186"/>
    </location>
</feature>
<feature type="compositionally biased region" description="Polar residues" evidence="7">
    <location>
        <begin position="1"/>
        <end position="19"/>
    </location>
</feature>
<dbReference type="AlphaFoldDB" id="A0A8B9D4H9"/>
<dbReference type="Pfam" id="PF00595">
    <property type="entry name" value="PDZ"/>
    <property type="match status" value="1"/>
</dbReference>
<dbReference type="InterPro" id="IPR036028">
    <property type="entry name" value="SH3-like_dom_sf"/>
</dbReference>
<gene>
    <name evidence="10" type="primary">MPP1</name>
</gene>
<dbReference type="InterPro" id="IPR035475">
    <property type="entry name" value="MPP1_SH3"/>
</dbReference>
<dbReference type="SUPFAM" id="SSF50156">
    <property type="entry name" value="PDZ domain-like"/>
    <property type="match status" value="1"/>
</dbReference>
<name>A0A8B9D4H9_ANSCY</name>
<evidence type="ECO:0000256" key="7">
    <source>
        <dbReference type="SAM" id="MobiDB-lite"/>
    </source>
</evidence>
<evidence type="ECO:0000256" key="4">
    <source>
        <dbReference type="ARBA" id="ARBA00023136"/>
    </source>
</evidence>
<dbReference type="InterPro" id="IPR050716">
    <property type="entry name" value="MAGUK"/>
</dbReference>
<evidence type="ECO:0000259" key="8">
    <source>
        <dbReference type="PROSITE" id="PS50002"/>
    </source>
</evidence>
<dbReference type="PROSITE" id="PS50106">
    <property type="entry name" value="PDZ"/>
    <property type="match status" value="1"/>
</dbReference>
<dbReference type="GO" id="GO:0043226">
    <property type="term" value="C:organelle"/>
    <property type="evidence" value="ECO:0007669"/>
    <property type="project" value="UniProtKB-ARBA"/>
</dbReference>
<dbReference type="InterPro" id="IPR036034">
    <property type="entry name" value="PDZ_sf"/>
</dbReference>
<reference evidence="10" key="2">
    <citation type="submission" date="2025-09" db="UniProtKB">
        <authorList>
            <consortium name="Ensembl"/>
        </authorList>
    </citation>
    <scope>IDENTIFICATION</scope>
</reference>
<accession>A0A8B9D4H9</accession>
<keyword evidence="11" id="KW-1185">Reference proteome</keyword>
<dbReference type="CDD" id="cd12080">
    <property type="entry name" value="SH3_MPP1"/>
    <property type="match status" value="1"/>
</dbReference>
<dbReference type="SMART" id="SM00228">
    <property type="entry name" value="PDZ"/>
    <property type="match status" value="1"/>
</dbReference>
<evidence type="ECO:0000256" key="1">
    <source>
        <dbReference type="ARBA" id="ARBA00004370"/>
    </source>
</evidence>
<dbReference type="Pfam" id="PF07653">
    <property type="entry name" value="SH3_2"/>
    <property type="match status" value="1"/>
</dbReference>
<evidence type="ECO:0000256" key="3">
    <source>
        <dbReference type="ARBA" id="ARBA00022443"/>
    </source>
</evidence>
<dbReference type="InterPro" id="IPR001478">
    <property type="entry name" value="PDZ"/>
</dbReference>
<dbReference type="FunFam" id="2.30.30.40:FF:000135">
    <property type="entry name" value="55 kDa erythrocyte membrane protein"/>
    <property type="match status" value="1"/>
</dbReference>
<dbReference type="PROSITE" id="PS50002">
    <property type="entry name" value="SH3"/>
    <property type="match status" value="1"/>
</dbReference>
<feature type="region of interest" description="Disordered" evidence="7">
    <location>
        <begin position="441"/>
        <end position="474"/>
    </location>
</feature>
<keyword evidence="3 6" id="KW-0728">SH3 domain</keyword>
<evidence type="ECO:0000313" key="10">
    <source>
        <dbReference type="Ensembl" id="ENSACDP00005002027.1"/>
    </source>
</evidence>
<keyword evidence="4" id="KW-0472">Membrane</keyword>
<dbReference type="InterPro" id="IPR001452">
    <property type="entry name" value="SH3_domain"/>
</dbReference>
<evidence type="ECO:0000256" key="6">
    <source>
        <dbReference type="PROSITE-ProRule" id="PRU00192"/>
    </source>
</evidence>